<dbReference type="RefSeq" id="WP_101323932.1">
    <property type="nucleotide sequence ID" value="NZ_NQMM01000018.1"/>
</dbReference>
<gene>
    <name evidence="2" type="ORF">CJP16_05735</name>
</gene>
<keyword evidence="3" id="KW-1185">Reference proteome</keyword>
<keyword evidence="1" id="KW-0812">Transmembrane</keyword>
<protein>
    <submittedName>
        <fullName evidence="2">Uncharacterized protein</fullName>
    </submittedName>
</protein>
<sequence length="83" mass="9415">MARKEDVYLGLIYIFQLVIFIALKIAAIWLKKINNGWQLTFHEECNLIDIHNDGDELPLFQQGACSLTIGGKWIDEGGGLFPH</sequence>
<keyword evidence="1" id="KW-0472">Membrane</keyword>
<dbReference type="AlphaFoldDB" id="A0A2N3J4S3"/>
<comment type="caution">
    <text evidence="2">The sequence shown here is derived from an EMBL/GenBank/DDBJ whole genome shotgun (WGS) entry which is preliminary data.</text>
</comment>
<evidence type="ECO:0000313" key="3">
    <source>
        <dbReference type="Proteomes" id="UP000233467"/>
    </source>
</evidence>
<organism evidence="2 3">
    <name type="scientific">Aeromonas sobria</name>
    <dbReference type="NCBI Taxonomy" id="646"/>
    <lineage>
        <taxon>Bacteria</taxon>
        <taxon>Pseudomonadati</taxon>
        <taxon>Pseudomonadota</taxon>
        <taxon>Gammaproteobacteria</taxon>
        <taxon>Aeromonadales</taxon>
        <taxon>Aeromonadaceae</taxon>
        <taxon>Aeromonas</taxon>
    </lineage>
</organism>
<dbReference type="EMBL" id="NQMM01000018">
    <property type="protein sequence ID" value="PKQ81064.1"/>
    <property type="molecule type" value="Genomic_DNA"/>
</dbReference>
<dbReference type="Proteomes" id="UP000233467">
    <property type="component" value="Unassembled WGS sequence"/>
</dbReference>
<accession>A0A2N3J4S3</accession>
<evidence type="ECO:0000313" key="2">
    <source>
        <dbReference type="EMBL" id="PKQ81064.1"/>
    </source>
</evidence>
<reference evidence="2 3" key="1">
    <citation type="journal article" date="2017" name="Front. Microbiol.">
        <title>Strong Genomic and Phenotypic Heterogeneity in the Aeromonas sobria Species Complex.</title>
        <authorList>
            <person name="Gauthier J."/>
            <person name="Vincent A.T."/>
            <person name="Charette S.J."/>
            <person name="Derome N."/>
        </authorList>
    </citation>
    <scope>NUCLEOTIDE SEQUENCE [LARGE SCALE GENOMIC DNA]</scope>
    <source>
        <strain evidence="2 3">TM18</strain>
    </source>
</reference>
<evidence type="ECO:0000256" key="1">
    <source>
        <dbReference type="SAM" id="Phobius"/>
    </source>
</evidence>
<keyword evidence="1" id="KW-1133">Transmembrane helix</keyword>
<proteinExistence type="predicted"/>
<feature type="transmembrane region" description="Helical" evidence="1">
    <location>
        <begin position="7"/>
        <end position="30"/>
    </location>
</feature>
<name>A0A2N3J4S3_AERSO</name>